<keyword evidence="3" id="KW-1015">Disulfide bond</keyword>
<dbReference type="SUPFAM" id="SSF51445">
    <property type="entry name" value="(Trans)glycosidases"/>
    <property type="match status" value="1"/>
</dbReference>
<dbReference type="AlphaFoldDB" id="A0AAW0MTU2"/>
<organism evidence="7 8">
    <name type="scientific">Mugilogobius chulae</name>
    <name type="common">yellowstripe goby</name>
    <dbReference type="NCBI Taxonomy" id="88201"/>
    <lineage>
        <taxon>Eukaryota</taxon>
        <taxon>Metazoa</taxon>
        <taxon>Chordata</taxon>
        <taxon>Craniata</taxon>
        <taxon>Vertebrata</taxon>
        <taxon>Euteleostomi</taxon>
        <taxon>Actinopterygii</taxon>
        <taxon>Neopterygii</taxon>
        <taxon>Teleostei</taxon>
        <taxon>Neoteleostei</taxon>
        <taxon>Acanthomorphata</taxon>
        <taxon>Gobiaria</taxon>
        <taxon>Gobiiformes</taxon>
        <taxon>Gobioidei</taxon>
        <taxon>Gobiidae</taxon>
        <taxon>Gobionellinae</taxon>
        <taxon>Mugilogobius</taxon>
    </lineage>
</organism>
<dbReference type="Proteomes" id="UP001460270">
    <property type="component" value="Unassembled WGS sequence"/>
</dbReference>
<gene>
    <name evidence="7" type="ORF">WMY93_027741</name>
</gene>
<protein>
    <recommendedName>
        <fullName evidence="5">Hyaluronidase</fullName>
        <ecNumber evidence="5">3.2.1.35</ecNumber>
    </recommendedName>
</protein>
<feature type="compositionally biased region" description="Basic residues" evidence="6">
    <location>
        <begin position="418"/>
        <end position="433"/>
    </location>
</feature>
<reference evidence="8" key="1">
    <citation type="submission" date="2024-04" db="EMBL/GenBank/DDBJ databases">
        <title>Salinicola lusitanus LLJ914,a marine bacterium isolated from the Okinawa Trough.</title>
        <authorList>
            <person name="Li J."/>
        </authorList>
    </citation>
    <scope>NUCLEOTIDE SEQUENCE [LARGE SCALE GENOMIC DNA]</scope>
</reference>
<comment type="catalytic activity">
    <reaction evidence="1 5">
        <text>Random hydrolysis of (1-&gt;4)-linkages between N-acetyl-beta-D-glucosamine and D-glucuronate residues in hyaluronate.</text>
        <dbReference type="EC" id="3.2.1.35"/>
    </reaction>
</comment>
<evidence type="ECO:0000256" key="4">
    <source>
        <dbReference type="ARBA" id="ARBA00023295"/>
    </source>
</evidence>
<dbReference type="InterPro" id="IPR017853">
    <property type="entry name" value="GH"/>
</dbReference>
<dbReference type="Pfam" id="PF01630">
    <property type="entry name" value="Glyco_hydro_56"/>
    <property type="match status" value="1"/>
</dbReference>
<comment type="similarity">
    <text evidence="2 5">Belongs to the glycosyl hydrolase 56 family.</text>
</comment>
<dbReference type="PANTHER" id="PTHR11769">
    <property type="entry name" value="HYALURONIDASE"/>
    <property type="match status" value="1"/>
</dbReference>
<accession>A0AAW0MTU2</accession>
<feature type="region of interest" description="Disordered" evidence="6">
    <location>
        <begin position="1"/>
        <end position="33"/>
    </location>
</feature>
<keyword evidence="8" id="KW-1185">Reference proteome</keyword>
<dbReference type="PRINTS" id="PR00846">
    <property type="entry name" value="GLHYDRLASE56"/>
</dbReference>
<name>A0AAW0MTU2_9GOBI</name>
<evidence type="ECO:0000256" key="2">
    <source>
        <dbReference type="ARBA" id="ARBA00008871"/>
    </source>
</evidence>
<feature type="region of interest" description="Disordered" evidence="6">
    <location>
        <begin position="412"/>
        <end position="466"/>
    </location>
</feature>
<dbReference type="EC" id="3.2.1.35" evidence="5"/>
<dbReference type="EMBL" id="JBBPFD010000020">
    <property type="protein sequence ID" value="KAK7884618.1"/>
    <property type="molecule type" value="Genomic_DNA"/>
</dbReference>
<sequence length="533" mass="60131">MASAETRSQPGPGLKHEPSPRSSPETVLSQPLEEEILEQESRLSDHMERQPFIVFWGIKDSSCSNRPDFRSFGIEPEGRVAVFYEETLGNYPYFVDKDTPVNGGLPQHTKLDLHIQKTQGDVETALPAPRYLGLGVVRWQEWSPQWSRTRNKQVLYQNATRKLLRRFFPDWTEQELERWSKVDYEAAAQSVMTETLREVQRSRPKALWGMCPYPSCSNGSPSQTALSNYTGECPEEERSLNDQLLWLWRRSNAIYPLLTLEKNQGGTRGATLFLSNQIREALRVASLGGSSDDLPVFPLVRSVYASTNTFLNLSDLVTTLEKVPLWELLESSFGTRLRQKQSVTVLVSPPQRECAELSRFTSSVLGPYVSNVTAASRLCQLLCVRTEAAVSDWTRTSPAFCTYLLTARTQAARTGRQPGRRQPGHRQPGHSRHAGSVYVGSDLDFATSDGATDQPDTSPSPDPDPAELWKRDFQCQWFSSSDRDITDQQSPKDGAPSVGKREDSLGRGWMYWPLFLMGFLQLRVPMGVRMEEA</sequence>
<dbReference type="InterPro" id="IPR013785">
    <property type="entry name" value="Aldolase_TIM"/>
</dbReference>
<dbReference type="GO" id="GO:0031410">
    <property type="term" value="C:cytoplasmic vesicle"/>
    <property type="evidence" value="ECO:0007669"/>
    <property type="project" value="TreeGrafter"/>
</dbReference>
<keyword evidence="5" id="KW-0378">Hydrolase</keyword>
<dbReference type="Gene3D" id="3.20.20.70">
    <property type="entry name" value="Aldolase class I"/>
    <property type="match status" value="1"/>
</dbReference>
<proteinExistence type="inferred from homology"/>
<dbReference type="GO" id="GO:0005975">
    <property type="term" value="P:carbohydrate metabolic process"/>
    <property type="evidence" value="ECO:0007669"/>
    <property type="project" value="InterPro"/>
</dbReference>
<evidence type="ECO:0000256" key="1">
    <source>
        <dbReference type="ARBA" id="ARBA00000251"/>
    </source>
</evidence>
<dbReference type="PANTHER" id="PTHR11769:SF36">
    <property type="entry name" value="HYALURONIDASE"/>
    <property type="match status" value="1"/>
</dbReference>
<keyword evidence="4 5" id="KW-0326">Glycosidase</keyword>
<dbReference type="GO" id="GO:0004415">
    <property type="term" value="F:hyalurononglucosaminidase activity"/>
    <property type="evidence" value="ECO:0007669"/>
    <property type="project" value="UniProtKB-UniRule"/>
</dbReference>
<comment type="caution">
    <text evidence="7">The sequence shown here is derived from an EMBL/GenBank/DDBJ whole genome shotgun (WGS) entry which is preliminary data.</text>
</comment>
<evidence type="ECO:0000313" key="8">
    <source>
        <dbReference type="Proteomes" id="UP001460270"/>
    </source>
</evidence>
<evidence type="ECO:0000256" key="6">
    <source>
        <dbReference type="SAM" id="MobiDB-lite"/>
    </source>
</evidence>
<evidence type="ECO:0000256" key="5">
    <source>
        <dbReference type="RuleBase" id="RU610713"/>
    </source>
</evidence>
<evidence type="ECO:0000313" key="7">
    <source>
        <dbReference type="EMBL" id="KAK7884618.1"/>
    </source>
</evidence>
<dbReference type="GO" id="GO:0030214">
    <property type="term" value="P:hyaluronan catabolic process"/>
    <property type="evidence" value="ECO:0007669"/>
    <property type="project" value="TreeGrafter"/>
</dbReference>
<dbReference type="InterPro" id="IPR018155">
    <property type="entry name" value="Hyaluronidase"/>
</dbReference>
<feature type="region of interest" description="Disordered" evidence="6">
    <location>
        <begin position="480"/>
        <end position="502"/>
    </location>
</feature>
<evidence type="ECO:0000256" key="3">
    <source>
        <dbReference type="ARBA" id="ARBA00023157"/>
    </source>
</evidence>
<feature type="compositionally biased region" description="Polar residues" evidence="6">
    <location>
        <begin position="20"/>
        <end position="29"/>
    </location>
</feature>